<dbReference type="STRING" id="4555.K3ZCT4"/>
<feature type="compositionally biased region" description="Basic residues" evidence="6">
    <location>
        <begin position="294"/>
        <end position="306"/>
    </location>
</feature>
<dbReference type="InParanoid" id="K3ZCT4"/>
<keyword evidence="2" id="KW-0805">Transcription regulation</keyword>
<evidence type="ECO:0000313" key="8">
    <source>
        <dbReference type="EnsemblPlants" id="KQL17225"/>
    </source>
</evidence>
<evidence type="ECO:0000256" key="6">
    <source>
        <dbReference type="SAM" id="MobiDB-lite"/>
    </source>
</evidence>
<reference evidence="8" key="2">
    <citation type="submission" date="2018-08" db="UniProtKB">
        <authorList>
            <consortium name="EnsemblPlants"/>
        </authorList>
    </citation>
    <scope>IDENTIFICATION</scope>
    <source>
        <strain evidence="8">Yugu1</strain>
    </source>
</reference>
<dbReference type="EnsemblPlants" id="KQL17225">
    <property type="protein sequence ID" value="KQL17225"/>
    <property type="gene ID" value="SETIT_024364mg"/>
</dbReference>
<keyword evidence="5" id="KW-0539">Nucleus</keyword>
<dbReference type="GO" id="GO:0005634">
    <property type="term" value="C:nucleus"/>
    <property type="evidence" value="ECO:0007669"/>
    <property type="project" value="UniProtKB-SubCell"/>
</dbReference>
<evidence type="ECO:0000256" key="4">
    <source>
        <dbReference type="ARBA" id="ARBA00023163"/>
    </source>
</evidence>
<feature type="compositionally biased region" description="Basic and acidic residues" evidence="6">
    <location>
        <begin position="376"/>
        <end position="385"/>
    </location>
</feature>
<evidence type="ECO:0000256" key="2">
    <source>
        <dbReference type="ARBA" id="ARBA00023015"/>
    </source>
</evidence>
<dbReference type="GO" id="GO:0003677">
    <property type="term" value="F:DNA binding"/>
    <property type="evidence" value="ECO:0007669"/>
    <property type="project" value="UniProtKB-KW"/>
</dbReference>
<keyword evidence="4" id="KW-0804">Transcription</keyword>
<reference evidence="9" key="1">
    <citation type="journal article" date="2012" name="Nat. Biotechnol.">
        <title>Reference genome sequence of the model plant Setaria.</title>
        <authorList>
            <person name="Bennetzen J.L."/>
            <person name="Schmutz J."/>
            <person name="Wang H."/>
            <person name="Percifield R."/>
            <person name="Hawkins J."/>
            <person name="Pontaroli A.C."/>
            <person name="Estep M."/>
            <person name="Feng L."/>
            <person name="Vaughn J.N."/>
            <person name="Grimwood J."/>
            <person name="Jenkins J."/>
            <person name="Barry K."/>
            <person name="Lindquist E."/>
            <person name="Hellsten U."/>
            <person name="Deshpande S."/>
            <person name="Wang X."/>
            <person name="Wu X."/>
            <person name="Mitros T."/>
            <person name="Triplett J."/>
            <person name="Yang X."/>
            <person name="Ye C.Y."/>
            <person name="Mauro-Herrera M."/>
            <person name="Wang L."/>
            <person name="Li P."/>
            <person name="Sharma M."/>
            <person name="Sharma R."/>
            <person name="Ronald P.C."/>
            <person name="Panaud O."/>
            <person name="Kellogg E.A."/>
            <person name="Brutnell T.P."/>
            <person name="Doust A.N."/>
            <person name="Tuskan G.A."/>
            <person name="Rokhsar D."/>
            <person name="Devos K.M."/>
        </authorList>
    </citation>
    <scope>NUCLEOTIDE SEQUENCE [LARGE SCALE GENOMIC DNA]</scope>
    <source>
        <strain evidence="9">cv. Yugu1</strain>
    </source>
</reference>
<dbReference type="Gene3D" id="3.30.890.10">
    <property type="entry name" value="Methyl-cpg-binding Protein 2, Chain A"/>
    <property type="match status" value="1"/>
</dbReference>
<dbReference type="InterPro" id="IPR016177">
    <property type="entry name" value="DNA-bd_dom_sf"/>
</dbReference>
<keyword evidence="3" id="KW-0238">DNA-binding</keyword>
<dbReference type="PANTHER" id="PTHR33729">
    <property type="entry name" value="METHYL-CPG BINDING DOMAIN CONTAINING PROTEIN, EXPRESSED"/>
    <property type="match status" value="1"/>
</dbReference>
<keyword evidence="9" id="KW-1185">Reference proteome</keyword>
<evidence type="ECO:0000313" key="9">
    <source>
        <dbReference type="Proteomes" id="UP000004995"/>
    </source>
</evidence>
<dbReference type="AlphaFoldDB" id="K3ZCT4"/>
<name>K3ZCT4_SETIT</name>
<comment type="subcellular location">
    <subcellularLocation>
        <location evidence="1">Nucleus</location>
    </subcellularLocation>
</comment>
<dbReference type="InterPro" id="IPR039622">
    <property type="entry name" value="MBD10/11"/>
</dbReference>
<feature type="compositionally biased region" description="Basic and acidic residues" evidence="6">
    <location>
        <begin position="395"/>
        <end position="413"/>
    </location>
</feature>
<evidence type="ECO:0000256" key="3">
    <source>
        <dbReference type="ARBA" id="ARBA00023125"/>
    </source>
</evidence>
<feature type="compositionally biased region" description="Basic and acidic residues" evidence="6">
    <location>
        <begin position="270"/>
        <end position="293"/>
    </location>
</feature>
<feature type="region of interest" description="Disordered" evidence="6">
    <location>
        <begin position="252"/>
        <end position="498"/>
    </location>
</feature>
<evidence type="ECO:0000256" key="5">
    <source>
        <dbReference type="ARBA" id="ARBA00023242"/>
    </source>
</evidence>
<dbReference type="Proteomes" id="UP000004995">
    <property type="component" value="Unassembled WGS sequence"/>
</dbReference>
<evidence type="ECO:0000259" key="7">
    <source>
        <dbReference type="Pfam" id="PF01429"/>
    </source>
</evidence>
<dbReference type="eggNOG" id="ENOG502RYIM">
    <property type="taxonomic scope" value="Eukaryota"/>
</dbReference>
<dbReference type="InterPro" id="IPR001739">
    <property type="entry name" value="Methyl_CpG_DNA-bd"/>
</dbReference>
<feature type="compositionally biased region" description="Polar residues" evidence="6">
    <location>
        <begin position="477"/>
        <end position="490"/>
    </location>
</feature>
<dbReference type="PANTHER" id="PTHR33729:SF2">
    <property type="entry name" value="METHYL-CPG BINDING DOMAIN CONTAINING PROTEIN, EXPRESSED"/>
    <property type="match status" value="1"/>
</dbReference>
<dbReference type="HOGENOM" id="CLU_547923_0_0_1"/>
<dbReference type="Pfam" id="PF01429">
    <property type="entry name" value="MBD"/>
    <property type="match status" value="1"/>
</dbReference>
<sequence>MATDGEQQQQAPPAEEVVSVEMPAPEGWTKKVEYQLCVSMCLCLSVPTARLRCSAPLRSRRISGFRGGIRGVEGRRRAEFGFPGANSRRIPVVSAVAGFCCPRGSIFAFGVPRVSQVWFGQANARDSSRIGGARGGLASICSWIRAGSRWLVGSAGSVRALCYGWCRSPTAFTCPYRLSRSANRALFRTRTAIILSPGARLGAMLGLVEAGLGEIPKSGRFTPQRGGRSEIVFVSPTGEEIKNKRQLSQYLKAHPGGPAASEFDWGTGDTPRRSARISEKVKVFDSPEGEKIPKRSRNSTGRKGRQEKKEAPETEEAKDAEAGKDAAEEAPGEDAVKDTDVAMKPAEEVKEAPTETEGAENAVDKADAPAPAPAAEENKETEKPAESVVAPPAPLEEKKDAVEENKEDAKPAEAEAAAPAPASNPTEISAPAPAEPAAAAAPAPETKSDAAAAAAAPASGTKPDAAPVENSADKGASQESQPNAVNNGQLPPSAVKCT</sequence>
<feature type="compositionally biased region" description="Basic and acidic residues" evidence="6">
    <location>
        <begin position="334"/>
        <end position="353"/>
    </location>
</feature>
<accession>K3ZCT4</accession>
<proteinExistence type="predicted"/>
<organism evidence="8 9">
    <name type="scientific">Setaria italica</name>
    <name type="common">Foxtail millet</name>
    <name type="synonym">Panicum italicum</name>
    <dbReference type="NCBI Taxonomy" id="4555"/>
    <lineage>
        <taxon>Eukaryota</taxon>
        <taxon>Viridiplantae</taxon>
        <taxon>Streptophyta</taxon>
        <taxon>Embryophyta</taxon>
        <taxon>Tracheophyta</taxon>
        <taxon>Spermatophyta</taxon>
        <taxon>Magnoliopsida</taxon>
        <taxon>Liliopsida</taxon>
        <taxon>Poales</taxon>
        <taxon>Poaceae</taxon>
        <taxon>PACMAD clade</taxon>
        <taxon>Panicoideae</taxon>
        <taxon>Panicodae</taxon>
        <taxon>Paniceae</taxon>
        <taxon>Cenchrinae</taxon>
        <taxon>Setaria</taxon>
    </lineage>
</organism>
<dbReference type="Gramene" id="KQL17225">
    <property type="protein sequence ID" value="KQL17225"/>
    <property type="gene ID" value="SETIT_024364mg"/>
</dbReference>
<feature type="compositionally biased region" description="Low complexity" evidence="6">
    <location>
        <begin position="430"/>
        <end position="466"/>
    </location>
</feature>
<evidence type="ECO:0000256" key="1">
    <source>
        <dbReference type="ARBA" id="ARBA00004123"/>
    </source>
</evidence>
<feature type="domain" description="MBD" evidence="7">
    <location>
        <begin position="222"/>
        <end position="270"/>
    </location>
</feature>
<dbReference type="SUPFAM" id="SSF54171">
    <property type="entry name" value="DNA-binding domain"/>
    <property type="match status" value="1"/>
</dbReference>
<protein>
    <recommendedName>
        <fullName evidence="7">MBD domain-containing protein</fullName>
    </recommendedName>
</protein>
<dbReference type="EMBL" id="AGNK02002124">
    <property type="status" value="NOT_ANNOTATED_CDS"/>
    <property type="molecule type" value="Genomic_DNA"/>
</dbReference>
<feature type="compositionally biased region" description="Basic and acidic residues" evidence="6">
    <location>
        <begin position="307"/>
        <end position="327"/>
    </location>
</feature>